<keyword evidence="5" id="KW-1185">Reference proteome</keyword>
<protein>
    <submittedName>
        <fullName evidence="4">Anti-sigma factor family protein</fullName>
    </submittedName>
</protein>
<evidence type="ECO:0000313" key="5">
    <source>
        <dbReference type="Proteomes" id="UP001595699"/>
    </source>
</evidence>
<feature type="domain" description="Putative zinc-finger" evidence="3">
    <location>
        <begin position="6"/>
        <end position="39"/>
    </location>
</feature>
<dbReference type="Proteomes" id="UP001595699">
    <property type="component" value="Unassembled WGS sequence"/>
</dbReference>
<evidence type="ECO:0000256" key="1">
    <source>
        <dbReference type="ARBA" id="ARBA00023015"/>
    </source>
</evidence>
<evidence type="ECO:0000256" key="2">
    <source>
        <dbReference type="ARBA" id="ARBA00023163"/>
    </source>
</evidence>
<dbReference type="Gene3D" id="1.10.10.1320">
    <property type="entry name" value="Anti-sigma factor, zinc-finger domain"/>
    <property type="match status" value="1"/>
</dbReference>
<evidence type="ECO:0000313" key="4">
    <source>
        <dbReference type="EMBL" id="MFC3764726.1"/>
    </source>
</evidence>
<dbReference type="EMBL" id="JBHRZH010000032">
    <property type="protein sequence ID" value="MFC3764726.1"/>
    <property type="molecule type" value="Genomic_DNA"/>
</dbReference>
<dbReference type="InterPro" id="IPR027383">
    <property type="entry name" value="Znf_put"/>
</dbReference>
<reference evidence="5" key="1">
    <citation type="journal article" date="2019" name="Int. J. Syst. Evol. Microbiol.">
        <title>The Global Catalogue of Microorganisms (GCM) 10K type strain sequencing project: providing services to taxonomists for standard genome sequencing and annotation.</title>
        <authorList>
            <consortium name="The Broad Institute Genomics Platform"/>
            <consortium name="The Broad Institute Genome Sequencing Center for Infectious Disease"/>
            <person name="Wu L."/>
            <person name="Ma J."/>
        </authorList>
    </citation>
    <scope>NUCLEOTIDE SEQUENCE [LARGE SCALE GENOMIC DNA]</scope>
    <source>
        <strain evidence="5">CGMCC 4.7241</strain>
    </source>
</reference>
<keyword evidence="1" id="KW-0805">Transcription regulation</keyword>
<gene>
    <name evidence="4" type="ORF">ACFOUW_28070</name>
</gene>
<evidence type="ECO:0000259" key="3">
    <source>
        <dbReference type="Pfam" id="PF13490"/>
    </source>
</evidence>
<sequence length="78" mass="8867">MSDLACSEFVELVTAFIEGGLDPDMESRFVDHLALCPGCEGYLDQIRQTIHTLGELPEDRLSEQARHDLLSAFRNWTR</sequence>
<comment type="caution">
    <text evidence="4">The sequence shown here is derived from an EMBL/GenBank/DDBJ whole genome shotgun (WGS) entry which is preliminary data.</text>
</comment>
<dbReference type="RefSeq" id="WP_205121619.1">
    <property type="nucleotide sequence ID" value="NZ_JAFBCM010000001.1"/>
</dbReference>
<name>A0ABV7YH88_9ACTN</name>
<accession>A0ABV7YH88</accession>
<organism evidence="4 5">
    <name type="scientific">Tenggerimyces flavus</name>
    <dbReference type="NCBI Taxonomy" id="1708749"/>
    <lineage>
        <taxon>Bacteria</taxon>
        <taxon>Bacillati</taxon>
        <taxon>Actinomycetota</taxon>
        <taxon>Actinomycetes</taxon>
        <taxon>Propionibacteriales</taxon>
        <taxon>Nocardioidaceae</taxon>
        <taxon>Tenggerimyces</taxon>
    </lineage>
</organism>
<keyword evidence="2" id="KW-0804">Transcription</keyword>
<dbReference type="Pfam" id="PF13490">
    <property type="entry name" value="zf-HC2"/>
    <property type="match status" value="1"/>
</dbReference>
<dbReference type="InterPro" id="IPR041916">
    <property type="entry name" value="Anti_sigma_zinc_sf"/>
</dbReference>
<proteinExistence type="predicted"/>